<organism evidence="5 6">
    <name type="scientific">Methanohalarchaeum thermophilum</name>
    <dbReference type="NCBI Taxonomy" id="1903181"/>
    <lineage>
        <taxon>Archaea</taxon>
        <taxon>Methanobacteriati</taxon>
        <taxon>Methanobacteriota</taxon>
        <taxon>Methanonatronarchaeia</taxon>
        <taxon>Methanonatronarchaeales</taxon>
        <taxon>Methanonatronarchaeaceae</taxon>
        <taxon>Candidatus Methanohalarchaeum</taxon>
    </lineage>
</organism>
<protein>
    <recommendedName>
        <fullName evidence="3">Small ribosomal subunit protein eS1</fullName>
    </recommendedName>
</protein>
<dbReference type="GO" id="GO:0006412">
    <property type="term" value="P:translation"/>
    <property type="evidence" value="ECO:0007669"/>
    <property type="project" value="UniProtKB-UniRule"/>
</dbReference>
<dbReference type="FunCoup" id="A0A1Q6DV52">
    <property type="interactions" value="139"/>
</dbReference>
<dbReference type="GO" id="GO:1990904">
    <property type="term" value="C:ribonucleoprotein complex"/>
    <property type="evidence" value="ECO:0007669"/>
    <property type="project" value="UniProtKB-KW"/>
</dbReference>
<feature type="compositionally biased region" description="Acidic residues" evidence="4">
    <location>
        <begin position="193"/>
        <end position="213"/>
    </location>
</feature>
<dbReference type="NCBIfam" id="NF003142">
    <property type="entry name" value="PRK04057.1"/>
    <property type="match status" value="1"/>
</dbReference>
<comment type="similarity">
    <text evidence="3">Belongs to the eukaryotic ribosomal protein eS1 family.</text>
</comment>
<dbReference type="HAMAP" id="MF_00359">
    <property type="entry name" value="Ribosomal_eS1"/>
    <property type="match status" value="1"/>
</dbReference>
<evidence type="ECO:0000256" key="1">
    <source>
        <dbReference type="ARBA" id="ARBA00022980"/>
    </source>
</evidence>
<proteinExistence type="inferred from homology"/>
<dbReference type="Pfam" id="PF01015">
    <property type="entry name" value="Ribosomal_S3Ae"/>
    <property type="match status" value="1"/>
</dbReference>
<dbReference type="PANTHER" id="PTHR11830">
    <property type="entry name" value="40S RIBOSOMAL PROTEIN S3A"/>
    <property type="match status" value="1"/>
</dbReference>
<dbReference type="Proteomes" id="UP000185744">
    <property type="component" value="Unassembled WGS sequence"/>
</dbReference>
<feature type="region of interest" description="Disordered" evidence="4">
    <location>
        <begin position="190"/>
        <end position="213"/>
    </location>
</feature>
<dbReference type="GO" id="GO:0003735">
    <property type="term" value="F:structural constituent of ribosome"/>
    <property type="evidence" value="ECO:0007669"/>
    <property type="project" value="InterPro"/>
</dbReference>
<dbReference type="InterPro" id="IPR030838">
    <property type="entry name" value="Ribosomal_eS1_arc"/>
</dbReference>
<gene>
    <name evidence="3" type="primary">rps3ae</name>
    <name evidence="5" type="ORF">BTN85_0722</name>
</gene>
<evidence type="ECO:0000256" key="4">
    <source>
        <dbReference type="SAM" id="MobiDB-lite"/>
    </source>
</evidence>
<sequence length="213" mass="24360">MSRRTGRTYGWEAKKWYEVKAPEMFGETKIGETPSDDPEKAIGRVFETTVGDLTGDFSKNNTKVYFKIKEISAEAANTQFVGHELTSDYVDSLVRRKTDKIDIVVDVLTKEGFKVRVKPVLFTVKRGKSSQIRSLRKKATEIIRNKAKETKFEKFAKDLILGNIASEIYQATKTIYPLRRVEIRKSEVLSEPSEVEDIPEGFEGIPEEQENEE</sequence>
<dbReference type="SMART" id="SM01397">
    <property type="entry name" value="Ribosomal_S3Ae"/>
    <property type="match status" value="1"/>
</dbReference>
<keyword evidence="2 3" id="KW-0687">Ribonucleoprotein</keyword>
<dbReference type="EMBL" id="MSDW01000001">
    <property type="protein sequence ID" value="OKY78235.1"/>
    <property type="molecule type" value="Genomic_DNA"/>
</dbReference>
<dbReference type="InParanoid" id="A0A1Q6DV52"/>
<keyword evidence="6" id="KW-1185">Reference proteome</keyword>
<evidence type="ECO:0000313" key="5">
    <source>
        <dbReference type="EMBL" id="OKY78235.1"/>
    </source>
</evidence>
<reference evidence="5" key="1">
    <citation type="submission" date="2016-12" db="EMBL/GenBank/DDBJ databases">
        <title>Discovery of methanogenic haloarchaea.</title>
        <authorList>
            <person name="Sorokin D.Y."/>
            <person name="Makarova K.S."/>
            <person name="Abbas B."/>
            <person name="Ferrer M."/>
            <person name="Golyshin P.N."/>
        </authorList>
    </citation>
    <scope>NUCLEOTIDE SEQUENCE [LARGE SCALE GENOMIC DNA]</scope>
    <source>
        <strain evidence="5">HMET1</strain>
    </source>
</reference>
<dbReference type="GO" id="GO:0005840">
    <property type="term" value="C:ribosome"/>
    <property type="evidence" value="ECO:0007669"/>
    <property type="project" value="UniProtKB-KW"/>
</dbReference>
<evidence type="ECO:0000256" key="2">
    <source>
        <dbReference type="ARBA" id="ARBA00023274"/>
    </source>
</evidence>
<accession>A0A1Q6DV52</accession>
<dbReference type="InterPro" id="IPR001593">
    <property type="entry name" value="Ribosomal_eS1"/>
</dbReference>
<keyword evidence="1 3" id="KW-0689">Ribosomal protein</keyword>
<evidence type="ECO:0000256" key="3">
    <source>
        <dbReference type="HAMAP-Rule" id="MF_00359"/>
    </source>
</evidence>
<dbReference type="AlphaFoldDB" id="A0A1Q6DV52"/>
<dbReference type="STRING" id="1903181.BTN85_0722"/>
<name>A0A1Q6DV52_METT1</name>
<evidence type="ECO:0000313" key="6">
    <source>
        <dbReference type="Proteomes" id="UP000185744"/>
    </source>
</evidence>
<comment type="caution">
    <text evidence="5">The sequence shown here is derived from an EMBL/GenBank/DDBJ whole genome shotgun (WGS) entry which is preliminary data.</text>
</comment>